<protein>
    <submittedName>
        <fullName evidence="1">Uncharacterized protein</fullName>
    </submittedName>
</protein>
<reference evidence="1 2" key="1">
    <citation type="journal article" date="2018" name="Front. Plant Sci.">
        <title>Red Clover (Trifolium pratense) and Zigzag Clover (T. medium) - A Picture of Genomic Similarities and Differences.</title>
        <authorList>
            <person name="Dluhosova J."/>
            <person name="Istvanek J."/>
            <person name="Nedelnik J."/>
            <person name="Repkova J."/>
        </authorList>
    </citation>
    <scope>NUCLEOTIDE SEQUENCE [LARGE SCALE GENOMIC DNA]</scope>
    <source>
        <strain evidence="2">cv. 10/8</strain>
        <tissue evidence="1">Leaf</tissue>
    </source>
</reference>
<name>A0A392UBG4_9FABA</name>
<organism evidence="1 2">
    <name type="scientific">Trifolium medium</name>
    <dbReference type="NCBI Taxonomy" id="97028"/>
    <lineage>
        <taxon>Eukaryota</taxon>
        <taxon>Viridiplantae</taxon>
        <taxon>Streptophyta</taxon>
        <taxon>Embryophyta</taxon>
        <taxon>Tracheophyta</taxon>
        <taxon>Spermatophyta</taxon>
        <taxon>Magnoliopsida</taxon>
        <taxon>eudicotyledons</taxon>
        <taxon>Gunneridae</taxon>
        <taxon>Pentapetalae</taxon>
        <taxon>rosids</taxon>
        <taxon>fabids</taxon>
        <taxon>Fabales</taxon>
        <taxon>Fabaceae</taxon>
        <taxon>Papilionoideae</taxon>
        <taxon>50 kb inversion clade</taxon>
        <taxon>NPAAA clade</taxon>
        <taxon>Hologalegina</taxon>
        <taxon>IRL clade</taxon>
        <taxon>Trifolieae</taxon>
        <taxon>Trifolium</taxon>
    </lineage>
</organism>
<dbReference type="EMBL" id="LXQA010782141">
    <property type="protein sequence ID" value="MCI70742.1"/>
    <property type="molecule type" value="Genomic_DNA"/>
</dbReference>
<dbReference type="AlphaFoldDB" id="A0A392UBG4"/>
<sequence length="60" mass="6850">MGDHHGTNTERVILLNQWGEIRDSAQIMTARFVGLGFISIGPDRSLNISTMMRARFMRSR</sequence>
<proteinExistence type="predicted"/>
<feature type="non-terminal residue" evidence="1">
    <location>
        <position position="60"/>
    </location>
</feature>
<dbReference type="Proteomes" id="UP000265520">
    <property type="component" value="Unassembled WGS sequence"/>
</dbReference>
<keyword evidence="2" id="KW-1185">Reference proteome</keyword>
<comment type="caution">
    <text evidence="1">The sequence shown here is derived from an EMBL/GenBank/DDBJ whole genome shotgun (WGS) entry which is preliminary data.</text>
</comment>
<accession>A0A392UBG4</accession>
<evidence type="ECO:0000313" key="2">
    <source>
        <dbReference type="Proteomes" id="UP000265520"/>
    </source>
</evidence>
<evidence type="ECO:0000313" key="1">
    <source>
        <dbReference type="EMBL" id="MCI70742.1"/>
    </source>
</evidence>